<evidence type="ECO:0000313" key="3">
    <source>
        <dbReference type="Proteomes" id="UP000309676"/>
    </source>
</evidence>
<dbReference type="OrthoDB" id="2454059at2"/>
<dbReference type="EMBL" id="VCIW01000002">
    <property type="protein sequence ID" value="TLS53377.1"/>
    <property type="molecule type" value="Genomic_DNA"/>
</dbReference>
<reference evidence="2 3" key="1">
    <citation type="submission" date="2019-05" db="EMBL/GenBank/DDBJ databases">
        <authorList>
            <person name="Narsing Rao M.P."/>
            <person name="Li W.J."/>
        </authorList>
    </citation>
    <scope>NUCLEOTIDE SEQUENCE [LARGE SCALE GENOMIC DNA]</scope>
    <source>
        <strain evidence="2 3">SYSU_K30003</strain>
    </source>
</reference>
<feature type="transmembrane region" description="Helical" evidence="1">
    <location>
        <begin position="138"/>
        <end position="158"/>
    </location>
</feature>
<gene>
    <name evidence="2" type="ORF">FE782_03655</name>
</gene>
<evidence type="ECO:0000256" key="1">
    <source>
        <dbReference type="SAM" id="Phobius"/>
    </source>
</evidence>
<dbReference type="RefSeq" id="WP_138192614.1">
    <property type="nucleotide sequence ID" value="NZ_VCIW01000002.1"/>
</dbReference>
<name>A0A5R9GAA6_9BACL</name>
<evidence type="ECO:0000313" key="2">
    <source>
        <dbReference type="EMBL" id="TLS53377.1"/>
    </source>
</evidence>
<keyword evidence="3" id="KW-1185">Reference proteome</keyword>
<accession>A0A5R9GAA6</accession>
<sequence length="161" mass="16946">MVTVTIGAKGGVRTEVFRNVATSQLLPAAIGKNAAVIDRKRLNDPKVKPLLEFGVPAALLWPLFKPVKAYAFSAPVDAVAAMAVPDAVKSKILHAFDPLIDLIVALSYPVAGVIIAGGCLFILCGGREQGMKMLQNAAIGYILVQLSPLMLDLLVGIGENL</sequence>
<dbReference type="AlphaFoldDB" id="A0A5R9GAA6"/>
<keyword evidence="1" id="KW-1133">Transmembrane helix</keyword>
<keyword evidence="1" id="KW-0472">Membrane</keyword>
<dbReference type="Proteomes" id="UP000309676">
    <property type="component" value="Unassembled WGS sequence"/>
</dbReference>
<comment type="caution">
    <text evidence="2">The sequence shown here is derived from an EMBL/GenBank/DDBJ whole genome shotgun (WGS) entry which is preliminary data.</text>
</comment>
<organism evidence="2 3">
    <name type="scientific">Paenibacillus antri</name>
    <dbReference type="NCBI Taxonomy" id="2582848"/>
    <lineage>
        <taxon>Bacteria</taxon>
        <taxon>Bacillati</taxon>
        <taxon>Bacillota</taxon>
        <taxon>Bacilli</taxon>
        <taxon>Bacillales</taxon>
        <taxon>Paenibacillaceae</taxon>
        <taxon>Paenibacillus</taxon>
    </lineage>
</organism>
<feature type="transmembrane region" description="Helical" evidence="1">
    <location>
        <begin position="102"/>
        <end position="126"/>
    </location>
</feature>
<evidence type="ECO:0008006" key="4">
    <source>
        <dbReference type="Google" id="ProtNLM"/>
    </source>
</evidence>
<keyword evidence="1" id="KW-0812">Transmembrane</keyword>
<protein>
    <recommendedName>
        <fullName evidence="4">TrbC/VirB2 family protein</fullName>
    </recommendedName>
</protein>
<proteinExistence type="predicted"/>